<dbReference type="InterPro" id="IPR001647">
    <property type="entry name" value="HTH_TetR"/>
</dbReference>
<keyword evidence="3 5" id="KW-0238">DNA-binding</keyword>
<dbReference type="SUPFAM" id="SSF46689">
    <property type="entry name" value="Homeodomain-like"/>
    <property type="match status" value="1"/>
</dbReference>
<reference evidence="7 8" key="1">
    <citation type="submission" date="2015-12" db="EMBL/GenBank/DDBJ databases">
        <authorList>
            <person name="Shamseldin A."/>
            <person name="Moawad H."/>
            <person name="Abd El-Rahim W.M."/>
            <person name="Sadowsky M.J."/>
        </authorList>
    </citation>
    <scope>NUCLEOTIDE SEQUENCE [LARGE SCALE GENOMIC DNA]</scope>
    <source>
        <strain evidence="7 8">SJ5A-1</strain>
    </source>
</reference>
<feature type="domain" description="HTH tetR-type" evidence="6">
    <location>
        <begin position="22"/>
        <end position="82"/>
    </location>
</feature>
<dbReference type="PANTHER" id="PTHR30055:SF228">
    <property type="entry name" value="TRANSCRIPTIONAL REGULATOR-RELATED"/>
    <property type="match status" value="1"/>
</dbReference>
<name>A0A0W7WJV6_9RHOB</name>
<dbReference type="PROSITE" id="PS50977">
    <property type="entry name" value="HTH_TETR_2"/>
    <property type="match status" value="1"/>
</dbReference>
<keyword evidence="8" id="KW-1185">Reference proteome</keyword>
<dbReference type="Pfam" id="PF00440">
    <property type="entry name" value="TetR_N"/>
    <property type="match status" value="1"/>
</dbReference>
<dbReference type="Pfam" id="PF13977">
    <property type="entry name" value="TetR_C_6"/>
    <property type="match status" value="1"/>
</dbReference>
<dbReference type="PANTHER" id="PTHR30055">
    <property type="entry name" value="HTH-TYPE TRANSCRIPTIONAL REGULATOR RUTR"/>
    <property type="match status" value="1"/>
</dbReference>
<evidence type="ECO:0000313" key="8">
    <source>
        <dbReference type="Proteomes" id="UP000054396"/>
    </source>
</evidence>
<organism evidence="7 8">
    <name type="scientific">Pseudoponticoccus marisrubri</name>
    <dbReference type="NCBI Taxonomy" id="1685382"/>
    <lineage>
        <taxon>Bacteria</taxon>
        <taxon>Pseudomonadati</taxon>
        <taxon>Pseudomonadota</taxon>
        <taxon>Alphaproteobacteria</taxon>
        <taxon>Rhodobacterales</taxon>
        <taxon>Roseobacteraceae</taxon>
        <taxon>Pseudoponticoccus</taxon>
    </lineage>
</organism>
<dbReference type="InterPro" id="IPR050109">
    <property type="entry name" value="HTH-type_TetR-like_transc_reg"/>
</dbReference>
<dbReference type="AlphaFoldDB" id="A0A0W7WJV6"/>
<evidence type="ECO:0000256" key="4">
    <source>
        <dbReference type="ARBA" id="ARBA00023163"/>
    </source>
</evidence>
<dbReference type="Gene3D" id="1.10.357.10">
    <property type="entry name" value="Tetracycline Repressor, domain 2"/>
    <property type="match status" value="1"/>
</dbReference>
<proteinExistence type="predicted"/>
<dbReference type="PRINTS" id="PR00455">
    <property type="entry name" value="HTHTETR"/>
</dbReference>
<dbReference type="InterPro" id="IPR023772">
    <property type="entry name" value="DNA-bd_HTH_TetR-type_CS"/>
</dbReference>
<gene>
    <name evidence="7" type="ORF">AVJ23_09975</name>
</gene>
<dbReference type="InterPro" id="IPR036271">
    <property type="entry name" value="Tet_transcr_reg_TetR-rel_C_sf"/>
</dbReference>
<dbReference type="RefSeq" id="WP_058862045.1">
    <property type="nucleotide sequence ID" value="NZ_LPXO01000005.1"/>
</dbReference>
<dbReference type="Proteomes" id="UP000054396">
    <property type="component" value="Unassembled WGS sequence"/>
</dbReference>
<dbReference type="InterPro" id="IPR039538">
    <property type="entry name" value="BetI_C"/>
</dbReference>
<evidence type="ECO:0000256" key="1">
    <source>
        <dbReference type="ARBA" id="ARBA00022491"/>
    </source>
</evidence>
<keyword evidence="2" id="KW-0805">Transcription regulation</keyword>
<keyword evidence="4" id="KW-0804">Transcription</keyword>
<dbReference type="SUPFAM" id="SSF48498">
    <property type="entry name" value="Tetracyclin repressor-like, C-terminal domain"/>
    <property type="match status" value="1"/>
</dbReference>
<comment type="caution">
    <text evidence="7">The sequence shown here is derived from an EMBL/GenBank/DDBJ whole genome shotgun (WGS) entry which is preliminary data.</text>
</comment>
<dbReference type="OrthoDB" id="9809265at2"/>
<dbReference type="EMBL" id="LPXO01000005">
    <property type="protein sequence ID" value="KUF10760.1"/>
    <property type="molecule type" value="Genomic_DNA"/>
</dbReference>
<sequence length="216" mass="24086">MSEDIRTDPSRKTPRYARKTADQRREVLLQATLRCIVRLGVEKTSIRAIAEEADVSVGLVNHHFGSKEALVAAAYRHIADTLLHEIEARVADTGGSARDRLSAFIRASFSPVVLDRSLFRAWLAFWTLQAQAPEISAVHKERYGAYRKVLEELIAEFQQETGVATLSPRMAAIGLSGLLDGLWLEWCLEPETFSPEEGITLSETWLRTVVEARPAG</sequence>
<evidence type="ECO:0000256" key="3">
    <source>
        <dbReference type="ARBA" id="ARBA00023125"/>
    </source>
</evidence>
<evidence type="ECO:0000256" key="5">
    <source>
        <dbReference type="PROSITE-ProRule" id="PRU00335"/>
    </source>
</evidence>
<accession>A0A0W7WJV6</accession>
<protein>
    <recommendedName>
        <fullName evidence="6">HTH tetR-type domain-containing protein</fullName>
    </recommendedName>
</protein>
<evidence type="ECO:0000256" key="2">
    <source>
        <dbReference type="ARBA" id="ARBA00023015"/>
    </source>
</evidence>
<dbReference type="PROSITE" id="PS01081">
    <property type="entry name" value="HTH_TETR_1"/>
    <property type="match status" value="1"/>
</dbReference>
<dbReference type="STRING" id="1685382.AVJ23_09975"/>
<keyword evidence="1" id="KW-0678">Repressor</keyword>
<evidence type="ECO:0000313" key="7">
    <source>
        <dbReference type="EMBL" id="KUF10760.1"/>
    </source>
</evidence>
<dbReference type="InterPro" id="IPR009057">
    <property type="entry name" value="Homeodomain-like_sf"/>
</dbReference>
<evidence type="ECO:0000259" key="6">
    <source>
        <dbReference type="PROSITE" id="PS50977"/>
    </source>
</evidence>
<dbReference type="GO" id="GO:0003700">
    <property type="term" value="F:DNA-binding transcription factor activity"/>
    <property type="evidence" value="ECO:0007669"/>
    <property type="project" value="TreeGrafter"/>
</dbReference>
<feature type="DNA-binding region" description="H-T-H motif" evidence="5">
    <location>
        <begin position="45"/>
        <end position="64"/>
    </location>
</feature>
<dbReference type="GO" id="GO:0000976">
    <property type="term" value="F:transcription cis-regulatory region binding"/>
    <property type="evidence" value="ECO:0007669"/>
    <property type="project" value="TreeGrafter"/>
</dbReference>
<dbReference type="NCBIfam" id="NF001978">
    <property type="entry name" value="PRK00767.1"/>
    <property type="match status" value="1"/>
</dbReference>